<sequence>MKGPEFTRRLSELSGVAIGDVEAVLQAQGDIIESAVRQGDEVYLPEVGKMQVRDRFEPTTRHRGTGELIPSHARKSLRFKPLKRLRDAVRAFEGA</sequence>
<proteinExistence type="inferred from homology"/>
<keyword evidence="5" id="KW-0235">DNA replication</keyword>
<dbReference type="PANTHER" id="PTHR33175">
    <property type="entry name" value="DNA-BINDING PROTEIN HU"/>
    <property type="match status" value="1"/>
</dbReference>
<evidence type="ECO:0000313" key="13">
    <source>
        <dbReference type="Proteomes" id="UP000078316"/>
    </source>
</evidence>
<evidence type="ECO:0000256" key="2">
    <source>
        <dbReference type="ARBA" id="ARBA00010529"/>
    </source>
</evidence>
<dbReference type="CDD" id="cd00591">
    <property type="entry name" value="HU_IHF"/>
    <property type="match status" value="1"/>
</dbReference>
<keyword evidence="6" id="KW-0426">Late protein</keyword>
<dbReference type="GO" id="GO:0006260">
    <property type="term" value="P:DNA replication"/>
    <property type="evidence" value="ECO:0007669"/>
    <property type="project" value="UniProtKB-KW"/>
</dbReference>
<organism evidence="12 13">
    <name type="scientific">Methylobacterium platani</name>
    <dbReference type="NCBI Taxonomy" id="427683"/>
    <lineage>
        <taxon>Bacteria</taxon>
        <taxon>Pseudomonadati</taxon>
        <taxon>Pseudomonadota</taxon>
        <taxon>Alphaproteobacteria</taxon>
        <taxon>Hyphomicrobiales</taxon>
        <taxon>Methylobacteriaceae</taxon>
        <taxon>Methylobacterium</taxon>
    </lineage>
</organism>
<comment type="caution">
    <text evidence="12">The sequence shown here is derived from an EMBL/GenBank/DDBJ whole genome shotgun (WGS) entry which is preliminary data.</text>
</comment>
<dbReference type="InterPro" id="IPR010992">
    <property type="entry name" value="IHF-like_DNA-bd_dom_sf"/>
</dbReference>
<gene>
    <name evidence="12" type="ORF">A5481_06235</name>
</gene>
<dbReference type="InterPro" id="IPR000119">
    <property type="entry name" value="Hist_DNA-bd"/>
</dbReference>
<evidence type="ECO:0000256" key="3">
    <source>
        <dbReference type="ARBA" id="ARBA00011738"/>
    </source>
</evidence>
<dbReference type="SMART" id="SM00411">
    <property type="entry name" value="BHL"/>
    <property type="match status" value="1"/>
</dbReference>
<dbReference type="AlphaFoldDB" id="A0A179SH21"/>
<evidence type="ECO:0000256" key="5">
    <source>
        <dbReference type="ARBA" id="ARBA00022705"/>
    </source>
</evidence>
<dbReference type="EMBL" id="LWHQ01000011">
    <property type="protein sequence ID" value="OAS26310.1"/>
    <property type="molecule type" value="Genomic_DNA"/>
</dbReference>
<comment type="similarity">
    <text evidence="2 11">Belongs to the bacterial histone-like protein family.</text>
</comment>
<evidence type="ECO:0000256" key="8">
    <source>
        <dbReference type="ARBA" id="ARBA00033120"/>
    </source>
</evidence>
<evidence type="ECO:0000256" key="4">
    <source>
        <dbReference type="ARBA" id="ARBA00016145"/>
    </source>
</evidence>
<evidence type="ECO:0000256" key="9">
    <source>
        <dbReference type="ARBA" id="ARBA00033227"/>
    </source>
</evidence>
<evidence type="ECO:0000256" key="7">
    <source>
        <dbReference type="ARBA" id="ARBA00023125"/>
    </source>
</evidence>
<comment type="subunit">
    <text evidence="3">Homodimer.</text>
</comment>
<reference evidence="12 13" key="1">
    <citation type="submission" date="2016-04" db="EMBL/GenBank/DDBJ databases">
        <authorList>
            <person name="Evans L.H."/>
            <person name="Alamgir A."/>
            <person name="Owens N."/>
            <person name="Weber N.D."/>
            <person name="Virtaneva K."/>
            <person name="Barbian K."/>
            <person name="Babar A."/>
            <person name="Rosenke K."/>
        </authorList>
    </citation>
    <scope>NUCLEOTIDE SEQUENCE [LARGE SCALE GENOMIC DNA]</scope>
    <source>
        <strain evidence="12 13">PMB02</strain>
    </source>
</reference>
<dbReference type="SUPFAM" id="SSF47729">
    <property type="entry name" value="IHF-like DNA-binding proteins"/>
    <property type="match status" value="1"/>
</dbReference>
<evidence type="ECO:0000256" key="6">
    <source>
        <dbReference type="ARBA" id="ARBA00022921"/>
    </source>
</evidence>
<dbReference type="GO" id="GO:0030527">
    <property type="term" value="F:structural constituent of chromatin"/>
    <property type="evidence" value="ECO:0007669"/>
    <property type="project" value="InterPro"/>
</dbReference>
<dbReference type="STRING" id="427683.A5481_06235"/>
<comment type="function">
    <text evidence="10">DNA-binding protein that plays a critical role in nucleoid compaction, genome replication and DNA replication and transcription. Binds to both ssDNA and dsDNA with a binding site covering about 15 nucleotides. Displays DNA-supercoiling activity only when associated with the viral DNA topoisomerase 2.</text>
</comment>
<dbReference type="PANTHER" id="PTHR33175:SF13">
    <property type="entry name" value="HISTONE-LIKE PROTEIN"/>
    <property type="match status" value="1"/>
</dbReference>
<protein>
    <recommendedName>
        <fullName evidence="4">Viral histone-like protein</fullName>
    </recommendedName>
    <alternativeName>
        <fullName evidence="9">DNA-binding protein pA104R</fullName>
    </alternativeName>
    <alternativeName>
        <fullName evidence="8">pA104R</fullName>
    </alternativeName>
</protein>
<evidence type="ECO:0000256" key="11">
    <source>
        <dbReference type="RuleBase" id="RU003939"/>
    </source>
</evidence>
<dbReference type="Pfam" id="PF00216">
    <property type="entry name" value="Bac_DNA_binding"/>
    <property type="match status" value="1"/>
</dbReference>
<dbReference type="Gene3D" id="4.10.520.10">
    <property type="entry name" value="IHF-like DNA-binding proteins"/>
    <property type="match status" value="1"/>
</dbReference>
<comment type="subcellular location">
    <subcellularLocation>
        <location evidence="1">Virion</location>
    </subcellularLocation>
</comment>
<accession>A0A179SH21</accession>
<evidence type="ECO:0000256" key="1">
    <source>
        <dbReference type="ARBA" id="ARBA00004328"/>
    </source>
</evidence>
<keyword evidence="7" id="KW-0238">DNA-binding</keyword>
<evidence type="ECO:0000313" key="12">
    <source>
        <dbReference type="EMBL" id="OAS26310.1"/>
    </source>
</evidence>
<dbReference type="OrthoDB" id="9799835at2"/>
<dbReference type="RefSeq" id="WP_048432281.1">
    <property type="nucleotide sequence ID" value="NZ_LWHQ01000011.1"/>
</dbReference>
<dbReference type="GO" id="GO:0005829">
    <property type="term" value="C:cytosol"/>
    <property type="evidence" value="ECO:0007669"/>
    <property type="project" value="TreeGrafter"/>
</dbReference>
<evidence type="ECO:0000256" key="10">
    <source>
        <dbReference type="ARBA" id="ARBA00046140"/>
    </source>
</evidence>
<name>A0A179SH21_9HYPH</name>
<dbReference type="GO" id="GO:0003677">
    <property type="term" value="F:DNA binding"/>
    <property type="evidence" value="ECO:0007669"/>
    <property type="project" value="UniProtKB-KW"/>
</dbReference>
<dbReference type="Proteomes" id="UP000078316">
    <property type="component" value="Unassembled WGS sequence"/>
</dbReference>